<evidence type="ECO:0000313" key="4">
    <source>
        <dbReference type="EMBL" id="HIQ77713.1"/>
    </source>
</evidence>
<dbReference type="GO" id="GO:0019752">
    <property type="term" value="P:carboxylic acid metabolic process"/>
    <property type="evidence" value="ECO:0007669"/>
    <property type="project" value="UniProtKB-ARBA"/>
</dbReference>
<dbReference type="InterPro" id="IPR011234">
    <property type="entry name" value="Fumarylacetoacetase-like_C"/>
</dbReference>
<accession>A0A9D0ZBZ9</accession>
<sequence length="281" mass="30904">MKLLTCEYKNHVFAAVSDGERVYEAAPDMNSLISSLGGVMPGREIMKGDGIALEDVKLLAPIPEPRQDVICLGMNYMDHSDEAARWGKDDFIKNAGKAVYFSKRAAWIIGPGDYIDWHFDIVDGLDYESELAVVLGRDALRVSAGEAEEYVLGYSVFNDVSARNLQKAHKQFYFGKSLDTHTVMGPWIVTRDELPWPPEYGIRCYVNGELRQDSNTRNMIFGVAEVISELSQGMTLKAGTIIAMGTPAGVGMGSVPPRYLGSGDIVRCEIDGIGVLENKVK</sequence>
<keyword evidence="2" id="KW-0479">Metal-binding</keyword>
<dbReference type="PANTHER" id="PTHR42796">
    <property type="entry name" value="FUMARYLACETOACETATE HYDROLASE DOMAIN-CONTAINING PROTEIN 2A-RELATED"/>
    <property type="match status" value="1"/>
</dbReference>
<dbReference type="PANTHER" id="PTHR42796:SF4">
    <property type="entry name" value="FUMARYLACETOACETATE HYDROLASE DOMAIN-CONTAINING PROTEIN 2A"/>
    <property type="match status" value="1"/>
</dbReference>
<dbReference type="InterPro" id="IPR036663">
    <property type="entry name" value="Fumarylacetoacetase_C_sf"/>
</dbReference>
<dbReference type="GO" id="GO:0016853">
    <property type="term" value="F:isomerase activity"/>
    <property type="evidence" value="ECO:0007669"/>
    <property type="project" value="UniProtKB-ARBA"/>
</dbReference>
<evidence type="ECO:0000313" key="5">
    <source>
        <dbReference type="Proteomes" id="UP000824262"/>
    </source>
</evidence>
<comment type="caution">
    <text evidence="4">The sequence shown here is derived from an EMBL/GenBank/DDBJ whole genome shotgun (WGS) entry which is preliminary data.</text>
</comment>
<reference evidence="4" key="2">
    <citation type="journal article" date="2021" name="PeerJ">
        <title>Extensive microbial diversity within the chicken gut microbiome revealed by metagenomics and culture.</title>
        <authorList>
            <person name="Gilroy R."/>
            <person name="Ravi A."/>
            <person name="Getino M."/>
            <person name="Pursley I."/>
            <person name="Horton D.L."/>
            <person name="Alikhan N.F."/>
            <person name="Baker D."/>
            <person name="Gharbi K."/>
            <person name="Hall N."/>
            <person name="Watson M."/>
            <person name="Adriaenssens E.M."/>
            <person name="Foster-Nyarko E."/>
            <person name="Jarju S."/>
            <person name="Secka A."/>
            <person name="Antonio M."/>
            <person name="Oren A."/>
            <person name="Chaudhuri R.R."/>
            <person name="La Ragione R."/>
            <person name="Hildebrand F."/>
            <person name="Pallen M.J."/>
        </authorList>
    </citation>
    <scope>NUCLEOTIDE SEQUENCE</scope>
    <source>
        <strain evidence="4">ChiBcolR7-354</strain>
    </source>
</reference>
<dbReference type="GO" id="GO:0016787">
    <property type="term" value="F:hydrolase activity"/>
    <property type="evidence" value="ECO:0007669"/>
    <property type="project" value="UniProtKB-KW"/>
</dbReference>
<feature type="domain" description="Fumarylacetoacetase-like C-terminal" evidence="3">
    <location>
        <begin position="69"/>
        <end position="280"/>
    </location>
</feature>
<organism evidence="4 5">
    <name type="scientific">Candidatus Scatomorpha intestinavium</name>
    <dbReference type="NCBI Taxonomy" id="2840922"/>
    <lineage>
        <taxon>Bacteria</taxon>
        <taxon>Bacillati</taxon>
        <taxon>Bacillota</taxon>
        <taxon>Clostridia</taxon>
        <taxon>Eubacteriales</taxon>
        <taxon>Candidatus Scatomorpha</taxon>
    </lineage>
</organism>
<dbReference type="FunFam" id="3.90.850.10:FF:000002">
    <property type="entry name" value="2-hydroxyhepta-2,4-diene-1,7-dioate isomerase"/>
    <property type="match status" value="1"/>
</dbReference>
<dbReference type="AlphaFoldDB" id="A0A9D0ZBZ9"/>
<dbReference type="EMBL" id="DVGA01000007">
    <property type="protein sequence ID" value="HIQ77713.1"/>
    <property type="molecule type" value="Genomic_DNA"/>
</dbReference>
<proteinExistence type="inferred from homology"/>
<evidence type="ECO:0000259" key="3">
    <source>
        <dbReference type="Pfam" id="PF01557"/>
    </source>
</evidence>
<dbReference type="InterPro" id="IPR051121">
    <property type="entry name" value="FAH"/>
</dbReference>
<dbReference type="Proteomes" id="UP000824262">
    <property type="component" value="Unassembled WGS sequence"/>
</dbReference>
<protein>
    <submittedName>
        <fullName evidence="4">Fumarylacetoacetate hydrolase family protein</fullName>
    </submittedName>
</protein>
<comment type="similarity">
    <text evidence="1">Belongs to the FAH family.</text>
</comment>
<reference evidence="4" key="1">
    <citation type="submission" date="2020-10" db="EMBL/GenBank/DDBJ databases">
        <authorList>
            <person name="Gilroy R."/>
        </authorList>
    </citation>
    <scope>NUCLEOTIDE SEQUENCE</scope>
    <source>
        <strain evidence="4">ChiBcolR7-354</strain>
    </source>
</reference>
<dbReference type="SUPFAM" id="SSF56529">
    <property type="entry name" value="FAH"/>
    <property type="match status" value="1"/>
</dbReference>
<keyword evidence="4" id="KW-0378">Hydrolase</keyword>
<gene>
    <name evidence="4" type="ORF">IAB77_00465</name>
</gene>
<evidence type="ECO:0000256" key="2">
    <source>
        <dbReference type="ARBA" id="ARBA00022723"/>
    </source>
</evidence>
<dbReference type="Gene3D" id="3.90.850.10">
    <property type="entry name" value="Fumarylacetoacetase-like, C-terminal domain"/>
    <property type="match status" value="1"/>
</dbReference>
<evidence type="ECO:0000256" key="1">
    <source>
        <dbReference type="ARBA" id="ARBA00010211"/>
    </source>
</evidence>
<dbReference type="Pfam" id="PF01557">
    <property type="entry name" value="FAA_hydrolase"/>
    <property type="match status" value="1"/>
</dbReference>
<name>A0A9D0ZBZ9_9FIRM</name>
<dbReference type="GO" id="GO:0046872">
    <property type="term" value="F:metal ion binding"/>
    <property type="evidence" value="ECO:0007669"/>
    <property type="project" value="UniProtKB-KW"/>
</dbReference>